<dbReference type="VEuPathDB" id="MicrosporidiaDB:AAJ76_420002422"/>
<comment type="caution">
    <text evidence="1">The sequence shown here is derived from an EMBL/GenBank/DDBJ whole genome shotgun (WGS) entry which is preliminary data.</text>
</comment>
<sequence>MQGINSDFFITDNYLFVKRNKLLIKYSLSHELIDFKSTEYQIIRIFNDFVYLYNGSEIYKASNFYDTDSYYKIFEEKNIKDFYIFNDIIFFIHEKNNLIFFREFEITSYCWSEKFLFFSNKNGLFKIDLITNFKSVITDIPVDLIYTVGDILIYTKSNKIYINTPSVKRTVHKHDFKITNMILNDNLLYIYTEDNKLSILNIYKDHIRYINEYSSTNIKMCVYNNCVYILNDVELIIYDIETGEDKIFYNVPNICKSKLVSEEIENIHSVIVEPVYFNNDLYDSIVIYKNIIFLLSNDDLCCVYRFDKVLLIFYTGKSICAVFRNRIEVYRFINKKLMFIRRLKSTKQKIDNILEENELFYFICGNKLIKNDLINIIIDESYK</sequence>
<keyword evidence="2" id="KW-1185">Reference proteome</keyword>
<evidence type="ECO:0000313" key="2">
    <source>
        <dbReference type="Proteomes" id="UP000034350"/>
    </source>
</evidence>
<evidence type="ECO:0000313" key="1">
    <source>
        <dbReference type="EMBL" id="KKO74838.1"/>
    </source>
</evidence>
<dbReference type="EMBL" id="JPQZ01000042">
    <property type="protein sequence ID" value="KKO74838.1"/>
    <property type="molecule type" value="Genomic_DNA"/>
</dbReference>
<protein>
    <submittedName>
        <fullName evidence="1">Uncharacterized protein</fullName>
    </submittedName>
</protein>
<dbReference type="GeneID" id="36320551"/>
<dbReference type="Proteomes" id="UP000034350">
    <property type="component" value="Unassembled WGS sequence"/>
</dbReference>
<reference evidence="1 2" key="1">
    <citation type="journal article" date="2015" name="Environ. Microbiol.">
        <title>Genome analyses suggest the presence of polyploidy and recent human-driven expansions in eight global populations of the honeybee pathogen Nosema ceranae.</title>
        <authorList>
            <person name="Pelin A."/>
            <person name="Selman M."/>
            <person name="Aris-Brosou S."/>
            <person name="Farinelli L."/>
            <person name="Corradi N."/>
        </authorList>
    </citation>
    <scope>NUCLEOTIDE SEQUENCE [LARGE SCALE GENOMIC DNA]</scope>
    <source>
        <strain evidence="1 2">PA08 1199</strain>
    </source>
</reference>
<dbReference type="RefSeq" id="XP_024330580.1">
    <property type="nucleotide sequence ID" value="XM_024475604.1"/>
</dbReference>
<dbReference type="OrthoDB" id="756370at2759"/>
<proteinExistence type="predicted"/>
<dbReference type="SUPFAM" id="SSF69322">
    <property type="entry name" value="Tricorn protease domain 2"/>
    <property type="match status" value="1"/>
</dbReference>
<accession>A0A0F9WPD3</accession>
<dbReference type="AlphaFoldDB" id="A0A0F9WPD3"/>
<organism evidence="1 2">
    <name type="scientific">Vairimorpha ceranae</name>
    <dbReference type="NCBI Taxonomy" id="40302"/>
    <lineage>
        <taxon>Eukaryota</taxon>
        <taxon>Fungi</taxon>
        <taxon>Fungi incertae sedis</taxon>
        <taxon>Microsporidia</taxon>
        <taxon>Nosematidae</taxon>
        <taxon>Vairimorpha</taxon>
    </lineage>
</organism>
<name>A0A0F9WPD3_9MICR</name>
<dbReference type="VEuPathDB" id="MicrosporidiaDB:G9O61_00g018690"/>
<gene>
    <name evidence="1" type="ORF">AAJ76_420002422</name>
</gene>